<dbReference type="Proteomes" id="UP000319257">
    <property type="component" value="Unassembled WGS sequence"/>
</dbReference>
<evidence type="ECO:0000313" key="3">
    <source>
        <dbReference type="Proteomes" id="UP000319257"/>
    </source>
</evidence>
<dbReference type="GeneID" id="41972144"/>
<comment type="caution">
    <text evidence="2">The sequence shown here is derived from an EMBL/GenBank/DDBJ whole genome shotgun (WGS) entry which is preliminary data.</text>
</comment>
<sequence length="142" mass="15675">MASLSPESRRGMQRRESSRSSSKRRPRLLRAAATEPSITTSNASRGAMASPQSARRATDLLNQMAYVSTSTPESPFRGSSPPSAQSPIYERANVLGSSPTSRSETMDDLRPHPYSGRYYSFPSFDTWDPDQQEKEGDDIKVA</sequence>
<protein>
    <submittedName>
        <fullName evidence="2">Uncharacterized protein</fullName>
    </submittedName>
</protein>
<evidence type="ECO:0000256" key="1">
    <source>
        <dbReference type="SAM" id="MobiDB-lite"/>
    </source>
</evidence>
<organism evidence="2 3">
    <name type="scientific">Thyridium curvatum</name>
    <dbReference type="NCBI Taxonomy" id="1093900"/>
    <lineage>
        <taxon>Eukaryota</taxon>
        <taxon>Fungi</taxon>
        <taxon>Dikarya</taxon>
        <taxon>Ascomycota</taxon>
        <taxon>Pezizomycotina</taxon>
        <taxon>Sordariomycetes</taxon>
        <taxon>Sordariomycetidae</taxon>
        <taxon>Thyridiales</taxon>
        <taxon>Thyridiaceae</taxon>
        <taxon>Thyridium</taxon>
    </lineage>
</organism>
<proteinExistence type="predicted"/>
<feature type="compositionally biased region" description="Basic and acidic residues" evidence="1">
    <location>
        <begin position="131"/>
        <end position="142"/>
    </location>
</feature>
<accession>A0A507BCL1</accession>
<keyword evidence="3" id="KW-1185">Reference proteome</keyword>
<dbReference type="RefSeq" id="XP_030996850.1">
    <property type="nucleotide sequence ID" value="XM_031139137.1"/>
</dbReference>
<evidence type="ECO:0000313" key="2">
    <source>
        <dbReference type="EMBL" id="TPX15139.1"/>
    </source>
</evidence>
<dbReference type="AlphaFoldDB" id="A0A507BCL1"/>
<feature type="compositionally biased region" description="Basic and acidic residues" evidence="1">
    <location>
        <begin position="7"/>
        <end position="18"/>
    </location>
</feature>
<dbReference type="InParanoid" id="A0A507BCL1"/>
<dbReference type="EMBL" id="SKBQ01000023">
    <property type="protein sequence ID" value="TPX15139.1"/>
    <property type="molecule type" value="Genomic_DNA"/>
</dbReference>
<name>A0A507BCL1_9PEZI</name>
<feature type="compositionally biased region" description="Polar residues" evidence="1">
    <location>
        <begin position="36"/>
        <end position="55"/>
    </location>
</feature>
<reference evidence="2 3" key="1">
    <citation type="submission" date="2019-06" db="EMBL/GenBank/DDBJ databases">
        <title>Draft genome sequence of the filamentous fungus Phialemoniopsis curvata isolated from diesel fuel.</title>
        <authorList>
            <person name="Varaljay V.A."/>
            <person name="Lyon W.J."/>
            <person name="Crouch A.L."/>
            <person name="Drake C.E."/>
            <person name="Hollomon J.M."/>
            <person name="Nadeau L.J."/>
            <person name="Nunn H.S."/>
            <person name="Stevenson B.S."/>
            <person name="Bojanowski C.L."/>
            <person name="Crookes-Goodson W.J."/>
        </authorList>
    </citation>
    <scope>NUCLEOTIDE SEQUENCE [LARGE SCALE GENOMIC DNA]</scope>
    <source>
        <strain evidence="2 3">D216</strain>
    </source>
</reference>
<gene>
    <name evidence="2" type="ORF">E0L32_004697</name>
</gene>
<feature type="region of interest" description="Disordered" evidence="1">
    <location>
        <begin position="1"/>
        <end position="142"/>
    </location>
</feature>
<dbReference type="OrthoDB" id="3437826at2759"/>